<name>A0ABS2PH22_9BACL</name>
<dbReference type="CDD" id="cd03317">
    <property type="entry name" value="NAAAR"/>
    <property type="match status" value="1"/>
</dbReference>
<feature type="domain" description="Mandelate racemase/muconate lactonizing enzyme C-terminal" evidence="8">
    <location>
        <begin position="142"/>
        <end position="234"/>
    </location>
</feature>
<dbReference type="SFLD" id="SFLDF00009">
    <property type="entry name" value="o-succinylbenzoate_synthase"/>
    <property type="match status" value="1"/>
</dbReference>
<evidence type="ECO:0000256" key="5">
    <source>
        <dbReference type="ARBA" id="ARBA00023239"/>
    </source>
</evidence>
<keyword evidence="2 7" id="KW-0474">Menaquinone biosynthesis</keyword>
<gene>
    <name evidence="7" type="primary">menC</name>
    <name evidence="9" type="ORF">JOD17_003860</name>
</gene>
<dbReference type="SUPFAM" id="SSF51604">
    <property type="entry name" value="Enolase C-terminal domain-like"/>
    <property type="match status" value="1"/>
</dbReference>
<evidence type="ECO:0000256" key="7">
    <source>
        <dbReference type="HAMAP-Rule" id="MF_01933"/>
    </source>
</evidence>
<evidence type="ECO:0000256" key="3">
    <source>
        <dbReference type="ARBA" id="ARBA00022723"/>
    </source>
</evidence>
<evidence type="ECO:0000313" key="10">
    <source>
        <dbReference type="Proteomes" id="UP000741863"/>
    </source>
</evidence>
<dbReference type="GO" id="GO:0043748">
    <property type="term" value="F:O-succinylbenzoate synthase activity"/>
    <property type="evidence" value="ECO:0007669"/>
    <property type="project" value="UniProtKB-EC"/>
</dbReference>
<dbReference type="InterPro" id="IPR013341">
    <property type="entry name" value="Mandelate_racemase_N_dom"/>
</dbReference>
<dbReference type="SMART" id="SM00922">
    <property type="entry name" value="MR_MLE"/>
    <property type="match status" value="1"/>
</dbReference>
<comment type="caution">
    <text evidence="9">The sequence shown here is derived from an EMBL/GenBank/DDBJ whole genome shotgun (WGS) entry which is preliminary data.</text>
</comment>
<dbReference type="Pfam" id="PF13378">
    <property type="entry name" value="MR_MLE_C"/>
    <property type="match status" value="1"/>
</dbReference>
<comment type="pathway">
    <text evidence="7">Quinol/quinone metabolism; menaquinone biosynthesis.</text>
</comment>
<dbReference type="EMBL" id="JAFBEC010000016">
    <property type="protein sequence ID" value="MBM7634734.1"/>
    <property type="molecule type" value="Genomic_DNA"/>
</dbReference>
<dbReference type="InterPro" id="IPR047585">
    <property type="entry name" value="MenC"/>
</dbReference>
<feature type="binding site" evidence="7">
    <location>
        <position position="188"/>
    </location>
    <ligand>
        <name>Mg(2+)</name>
        <dbReference type="ChEBI" id="CHEBI:18420"/>
    </ligand>
</feature>
<comment type="pathway">
    <text evidence="7">Quinol/quinone metabolism; 1,4-dihydroxy-2-naphthoate biosynthesis; 1,4-dihydroxy-2-naphthoate from chorismate: step 4/7.</text>
</comment>
<dbReference type="InterPro" id="IPR013342">
    <property type="entry name" value="Mandelate_racemase_C"/>
</dbReference>
<evidence type="ECO:0000259" key="8">
    <source>
        <dbReference type="SMART" id="SM00922"/>
    </source>
</evidence>
<dbReference type="InterPro" id="IPR010197">
    <property type="entry name" value="OSBS/NAAAR"/>
</dbReference>
<proteinExistence type="inferred from homology"/>
<evidence type="ECO:0000256" key="4">
    <source>
        <dbReference type="ARBA" id="ARBA00022842"/>
    </source>
</evidence>
<dbReference type="SFLD" id="SFLDG00180">
    <property type="entry name" value="muconate_cycloisomerase"/>
    <property type="match status" value="1"/>
</dbReference>
<accession>A0ABS2PH22</accession>
<evidence type="ECO:0000256" key="1">
    <source>
        <dbReference type="ARBA" id="ARBA00001968"/>
    </source>
</evidence>
<comment type="cofactor">
    <cofactor evidence="1 7">
        <name>a divalent metal cation</name>
        <dbReference type="ChEBI" id="CHEBI:60240"/>
    </cofactor>
</comment>
<evidence type="ECO:0000256" key="2">
    <source>
        <dbReference type="ARBA" id="ARBA00022428"/>
    </source>
</evidence>
<dbReference type="HAMAP" id="MF_01933">
    <property type="entry name" value="MenC_2"/>
    <property type="match status" value="1"/>
</dbReference>
<dbReference type="SUPFAM" id="SSF54826">
    <property type="entry name" value="Enolase N-terminal domain-like"/>
    <property type="match status" value="1"/>
</dbReference>
<evidence type="ECO:0000256" key="6">
    <source>
        <dbReference type="ARBA" id="ARBA00029491"/>
    </source>
</evidence>
<dbReference type="PANTHER" id="PTHR48073:SF5">
    <property type="entry name" value="O-SUCCINYLBENZOATE SYNTHASE"/>
    <property type="match status" value="1"/>
</dbReference>
<dbReference type="InterPro" id="IPR029065">
    <property type="entry name" value="Enolase_C-like"/>
</dbReference>
<dbReference type="PANTHER" id="PTHR48073">
    <property type="entry name" value="O-SUCCINYLBENZOATE SYNTHASE-RELATED"/>
    <property type="match status" value="1"/>
</dbReference>
<comment type="function">
    <text evidence="7">Converts 2-succinyl-6-hydroxy-2,4-cyclohexadiene-1-carboxylate (SHCHC) to 2-succinylbenzoate (OSB).</text>
</comment>
<comment type="catalytic activity">
    <reaction evidence="7">
        <text>(1R,6R)-6-hydroxy-2-succinyl-cyclohexa-2,4-diene-1-carboxylate = 2-succinylbenzoate + H2O</text>
        <dbReference type="Rhea" id="RHEA:10196"/>
        <dbReference type="ChEBI" id="CHEBI:15377"/>
        <dbReference type="ChEBI" id="CHEBI:18325"/>
        <dbReference type="ChEBI" id="CHEBI:58689"/>
        <dbReference type="EC" id="4.2.1.113"/>
    </reaction>
</comment>
<dbReference type="RefSeq" id="WP_204699508.1">
    <property type="nucleotide sequence ID" value="NZ_JAFBEC010000016.1"/>
</dbReference>
<organism evidence="9 10">
    <name type="scientific">Geomicrobium sediminis</name>
    <dbReference type="NCBI Taxonomy" id="1347788"/>
    <lineage>
        <taxon>Bacteria</taxon>
        <taxon>Bacillati</taxon>
        <taxon>Bacillota</taxon>
        <taxon>Bacilli</taxon>
        <taxon>Bacillales</taxon>
        <taxon>Geomicrobium</taxon>
    </lineage>
</organism>
<dbReference type="Pfam" id="PF02746">
    <property type="entry name" value="MR_MLE_N"/>
    <property type="match status" value="1"/>
</dbReference>
<dbReference type="SFLD" id="SFLDS00001">
    <property type="entry name" value="Enolase"/>
    <property type="match status" value="1"/>
</dbReference>
<reference evidence="9 10" key="1">
    <citation type="submission" date="2021-01" db="EMBL/GenBank/DDBJ databases">
        <title>Genomic Encyclopedia of Type Strains, Phase IV (KMG-IV): sequencing the most valuable type-strain genomes for metagenomic binning, comparative biology and taxonomic classification.</title>
        <authorList>
            <person name="Goeker M."/>
        </authorList>
    </citation>
    <scope>NUCLEOTIDE SEQUENCE [LARGE SCALE GENOMIC DNA]</scope>
    <source>
        <strain evidence="9 10">DSM 25540</strain>
    </source>
</reference>
<dbReference type="InterPro" id="IPR036849">
    <property type="entry name" value="Enolase-like_C_sf"/>
</dbReference>
<feature type="binding site" evidence="7">
    <location>
        <position position="213"/>
    </location>
    <ligand>
        <name>Mg(2+)</name>
        <dbReference type="ChEBI" id="CHEBI:18420"/>
    </ligand>
</feature>
<dbReference type="EC" id="4.2.1.113" evidence="6 7"/>
<feature type="active site" description="Proton acceptor" evidence="7">
    <location>
        <position position="262"/>
    </location>
</feature>
<keyword evidence="4 7" id="KW-0460">Magnesium</keyword>
<dbReference type="Proteomes" id="UP000741863">
    <property type="component" value="Unassembled WGS sequence"/>
</dbReference>
<dbReference type="NCBIfam" id="TIGR01928">
    <property type="entry name" value="menC_lowGC_arch"/>
    <property type="match status" value="1"/>
</dbReference>
<dbReference type="Gene3D" id="3.20.20.120">
    <property type="entry name" value="Enolase-like C-terminal domain"/>
    <property type="match status" value="1"/>
</dbReference>
<comment type="similarity">
    <text evidence="7">Belongs to the mandelate racemase/muconate lactonizing enzyme family. MenC type 2 subfamily.</text>
</comment>
<dbReference type="Gene3D" id="3.30.390.10">
    <property type="entry name" value="Enolase-like, N-terminal domain"/>
    <property type="match status" value="1"/>
</dbReference>
<keyword evidence="3 7" id="KW-0479">Metal-binding</keyword>
<protein>
    <recommendedName>
        <fullName evidence="6 7">o-succinylbenzoate synthase</fullName>
        <shortName evidence="7">OSB synthase</shortName>
        <shortName evidence="7">OSBS</shortName>
        <ecNumber evidence="6 7">4.2.1.113</ecNumber>
    </recommendedName>
    <alternativeName>
        <fullName evidence="7">4-(2'-carboxyphenyl)-4-oxybutyric acid synthase</fullName>
    </alternativeName>
    <alternativeName>
        <fullName evidence="7">o-succinylbenzoic acid synthase</fullName>
    </alternativeName>
</protein>
<keyword evidence="5 7" id="KW-0456">Lyase</keyword>
<keyword evidence="10" id="KW-1185">Reference proteome</keyword>
<feature type="active site" description="Proton donor" evidence="7">
    <location>
        <position position="163"/>
    </location>
</feature>
<sequence>MKITDLTLRTVDMTMKFPFETSVGITDTREILLIEVTDGEYVGYGECVADIDPYYSEETVETAIHIIKDFIIPRLKGASIQHPSDISSLLAPIRRHQMAKGGVDCALWDLYAKQQAKSLSEVLGGTKTEVPVGISIGIQKDVETLIEKINVYVNEGYQKIKIKIKPGFDYEILKQVREAFPAVSIMADANSAFTLQDLELFKKMDTLNLLMIEQPLAHDDIVDHSKLQAAIQTPVCLDESIHSFEDARKAIELGSCKTINIKIGRVGGLFEAKQIHDLCAENNIPVWCGGMFETGIGRAHNVAISSLHNFSIPGDTAPSARYWDKDIIEPEITMSEAGTVAVPTEQGIGVTVDQTHVDSITKRLETFSM</sequence>
<feature type="binding site" evidence="7">
    <location>
        <position position="238"/>
    </location>
    <ligand>
        <name>Mg(2+)</name>
        <dbReference type="ChEBI" id="CHEBI:18420"/>
    </ligand>
</feature>
<dbReference type="InterPro" id="IPR029017">
    <property type="entry name" value="Enolase-like_N"/>
</dbReference>
<evidence type="ECO:0000313" key="9">
    <source>
        <dbReference type="EMBL" id="MBM7634734.1"/>
    </source>
</evidence>